<dbReference type="GO" id="GO:0010150">
    <property type="term" value="P:leaf senescence"/>
    <property type="evidence" value="ECO:0007669"/>
    <property type="project" value="InterPro"/>
</dbReference>
<evidence type="ECO:0000256" key="2">
    <source>
        <dbReference type="SAM" id="Phobius"/>
    </source>
</evidence>
<feature type="transmembrane region" description="Helical" evidence="2">
    <location>
        <begin position="477"/>
        <end position="504"/>
    </location>
</feature>
<feature type="compositionally biased region" description="Polar residues" evidence="1">
    <location>
        <begin position="12"/>
        <end position="26"/>
    </location>
</feature>
<dbReference type="Proteomes" id="UP001229421">
    <property type="component" value="Unassembled WGS sequence"/>
</dbReference>
<dbReference type="InterPro" id="IPR044708">
    <property type="entry name" value="CPR5"/>
</dbReference>
<gene>
    <name evidence="3" type="ORF">QVD17_37280</name>
</gene>
<accession>A0AAD8JXX5</accession>
<feature type="transmembrane region" description="Helical" evidence="2">
    <location>
        <begin position="446"/>
        <end position="465"/>
    </location>
</feature>
<evidence type="ECO:0000256" key="1">
    <source>
        <dbReference type="SAM" id="MobiDB-lite"/>
    </source>
</evidence>
<comment type="caution">
    <text evidence="3">The sequence shown here is derived from an EMBL/GenBank/DDBJ whole genome shotgun (WGS) entry which is preliminary data.</text>
</comment>
<name>A0AAD8JXX5_TARER</name>
<keyword evidence="2" id="KW-0472">Membrane</keyword>
<proteinExistence type="predicted"/>
<feature type="compositionally biased region" description="Low complexity" evidence="1">
    <location>
        <begin position="51"/>
        <end position="79"/>
    </location>
</feature>
<sequence length="563" mass="62706">MEAPPPPPTVSDAASTVNPISGDSNVTINKHTKPIKKKTNNKKNIQRSHINVSADKSQQQQQSLNSVASSSSTSNLSNSRTKGIRVSNKRRNPNLRRRNAAEADAIALPLGMSIAAFVAQVLEKKDTTGERMSVDHLSEICTLAVKESLFNVFGDKFDGFVSNFRSSFQSTLMTLRVIGESSRNRERSSLHGESSSNDFCFNMKEHTSTSDCHEQATIVGSDEEPNLHRYHTYNELASVLDSRNGQSSQQLACVPENRLRSRVGNNQSSALTTFERSVNEQARSNDLKAIEISLSMKKMRLKEAQIAVDCDANVLERFKLSMGISKANFRAEKFKTELQDSRHAQLLKKCVDCLVAGLLIMVACLAYGTYIHSYQKLIEANESCTLIKESSSWWIRNPMASFNSGLKVLWCQFQVTSRMLFGIFMIIAIPWLLMQRSGTMNQTMPVTFIILLLGVVCGFAGKFCIDTLGGSGKHWLLFWEVLCLVHLFASICTPMLFLILHGPVTVVDQSTTSGVLFPYWLRRVVFYAALLVYLPLLCGLIPFAGVGEWLEHFGSLVFSRDSE</sequence>
<feature type="region of interest" description="Disordered" evidence="1">
    <location>
        <begin position="1"/>
        <end position="98"/>
    </location>
</feature>
<dbReference type="PANTHER" id="PTHR35322:SF2">
    <property type="entry name" value="PROTEIN CPR-5"/>
    <property type="match status" value="1"/>
</dbReference>
<evidence type="ECO:0000313" key="4">
    <source>
        <dbReference type="Proteomes" id="UP001229421"/>
    </source>
</evidence>
<protein>
    <recommendedName>
        <fullName evidence="5">Protein CPR-5</fullName>
    </recommendedName>
</protein>
<feature type="transmembrane region" description="Helical" evidence="2">
    <location>
        <begin position="524"/>
        <end position="550"/>
    </location>
</feature>
<evidence type="ECO:0008006" key="5">
    <source>
        <dbReference type="Google" id="ProtNLM"/>
    </source>
</evidence>
<dbReference type="GO" id="GO:0006952">
    <property type="term" value="P:defense response"/>
    <property type="evidence" value="ECO:0007669"/>
    <property type="project" value="InterPro"/>
</dbReference>
<reference evidence="3" key="1">
    <citation type="journal article" date="2023" name="bioRxiv">
        <title>Improved chromosome-level genome assembly for marigold (Tagetes erecta).</title>
        <authorList>
            <person name="Jiang F."/>
            <person name="Yuan L."/>
            <person name="Wang S."/>
            <person name="Wang H."/>
            <person name="Xu D."/>
            <person name="Wang A."/>
            <person name="Fan W."/>
        </authorList>
    </citation>
    <scope>NUCLEOTIDE SEQUENCE</scope>
    <source>
        <strain evidence="3">WSJ</strain>
        <tissue evidence="3">Leaf</tissue>
    </source>
</reference>
<feature type="transmembrane region" description="Helical" evidence="2">
    <location>
        <begin position="415"/>
        <end position="434"/>
    </location>
</feature>
<keyword evidence="4" id="KW-1185">Reference proteome</keyword>
<keyword evidence="2" id="KW-0812">Transmembrane</keyword>
<dbReference type="GO" id="GO:0010090">
    <property type="term" value="P:trichome morphogenesis"/>
    <property type="evidence" value="ECO:0007669"/>
    <property type="project" value="InterPro"/>
</dbReference>
<feature type="compositionally biased region" description="Basic residues" evidence="1">
    <location>
        <begin position="30"/>
        <end position="46"/>
    </location>
</feature>
<evidence type="ECO:0000313" key="3">
    <source>
        <dbReference type="EMBL" id="KAK1410741.1"/>
    </source>
</evidence>
<dbReference type="AlphaFoldDB" id="A0AAD8JXX5"/>
<organism evidence="3 4">
    <name type="scientific">Tagetes erecta</name>
    <name type="common">African marigold</name>
    <dbReference type="NCBI Taxonomy" id="13708"/>
    <lineage>
        <taxon>Eukaryota</taxon>
        <taxon>Viridiplantae</taxon>
        <taxon>Streptophyta</taxon>
        <taxon>Embryophyta</taxon>
        <taxon>Tracheophyta</taxon>
        <taxon>Spermatophyta</taxon>
        <taxon>Magnoliopsida</taxon>
        <taxon>eudicotyledons</taxon>
        <taxon>Gunneridae</taxon>
        <taxon>Pentapetalae</taxon>
        <taxon>asterids</taxon>
        <taxon>campanulids</taxon>
        <taxon>Asterales</taxon>
        <taxon>Asteraceae</taxon>
        <taxon>Asteroideae</taxon>
        <taxon>Heliantheae alliance</taxon>
        <taxon>Tageteae</taxon>
        <taxon>Tagetes</taxon>
    </lineage>
</organism>
<feature type="compositionally biased region" description="Basic residues" evidence="1">
    <location>
        <begin position="87"/>
        <end position="98"/>
    </location>
</feature>
<dbReference type="PANTHER" id="PTHR35322">
    <property type="entry name" value="PROTEIN CPR-5"/>
    <property type="match status" value="1"/>
</dbReference>
<keyword evidence="2" id="KW-1133">Transmembrane helix</keyword>
<dbReference type="EMBL" id="JAUHHV010000010">
    <property type="protein sequence ID" value="KAK1410741.1"/>
    <property type="molecule type" value="Genomic_DNA"/>
</dbReference>